<dbReference type="GO" id="GO:0004493">
    <property type="term" value="F:methylmalonyl-CoA epimerase activity"/>
    <property type="evidence" value="ECO:0007669"/>
    <property type="project" value="TreeGrafter"/>
</dbReference>
<dbReference type="AlphaFoldDB" id="A0A970B642"/>
<dbReference type="InterPro" id="IPR051785">
    <property type="entry name" value="MMCE/EMCE_epimerase"/>
</dbReference>
<keyword evidence="4" id="KW-1185">Reference proteome</keyword>
<dbReference type="PANTHER" id="PTHR43048">
    <property type="entry name" value="METHYLMALONYL-COA EPIMERASE"/>
    <property type="match status" value="1"/>
</dbReference>
<comment type="caution">
    <text evidence="3">The sequence shown here is derived from an EMBL/GenBank/DDBJ whole genome shotgun (WGS) entry which is preliminary data.</text>
</comment>
<dbReference type="GO" id="GO:0046491">
    <property type="term" value="P:L-methylmalonyl-CoA metabolic process"/>
    <property type="evidence" value="ECO:0007669"/>
    <property type="project" value="TreeGrafter"/>
</dbReference>
<dbReference type="InterPro" id="IPR004360">
    <property type="entry name" value="Glyas_Fos-R_dOase_dom"/>
</dbReference>
<dbReference type="Proteomes" id="UP000653472">
    <property type="component" value="Unassembled WGS sequence"/>
</dbReference>
<keyword evidence="1" id="KW-0479">Metal-binding</keyword>
<evidence type="ECO:0000259" key="2">
    <source>
        <dbReference type="PROSITE" id="PS51819"/>
    </source>
</evidence>
<dbReference type="SUPFAM" id="SSF54593">
    <property type="entry name" value="Glyoxalase/Bleomycin resistance protein/Dihydroxybiphenyl dioxygenase"/>
    <property type="match status" value="1"/>
</dbReference>
<evidence type="ECO:0000313" key="3">
    <source>
        <dbReference type="EMBL" id="NKF22250.1"/>
    </source>
</evidence>
<feature type="domain" description="VOC" evidence="2">
    <location>
        <begin position="28"/>
        <end position="164"/>
    </location>
</feature>
<dbReference type="PANTHER" id="PTHR43048:SF3">
    <property type="entry name" value="METHYLMALONYL-COA EPIMERASE, MITOCHONDRIAL"/>
    <property type="match status" value="1"/>
</dbReference>
<dbReference type="Gene3D" id="3.10.180.10">
    <property type="entry name" value="2,3-Dihydroxybiphenyl 1,2-Dioxygenase, domain 1"/>
    <property type="match status" value="1"/>
</dbReference>
<protein>
    <submittedName>
        <fullName evidence="3">VOC family protein</fullName>
    </submittedName>
</protein>
<reference evidence="3" key="1">
    <citation type="submission" date="2020-03" db="EMBL/GenBank/DDBJ databases">
        <title>Solimonas marina sp. nov., isolated from deep seawater of the Pacific Ocean.</title>
        <authorList>
            <person name="Liu X."/>
            <person name="Lai Q."/>
            <person name="Sun F."/>
            <person name="Gai Y."/>
            <person name="Li G."/>
            <person name="Shao Z."/>
        </authorList>
    </citation>
    <scope>NUCLEOTIDE SEQUENCE</scope>
    <source>
        <strain evidence="3">C16B3</strain>
    </source>
</reference>
<organism evidence="3 4">
    <name type="scientific">Solimonas marina</name>
    <dbReference type="NCBI Taxonomy" id="2714601"/>
    <lineage>
        <taxon>Bacteria</taxon>
        <taxon>Pseudomonadati</taxon>
        <taxon>Pseudomonadota</taxon>
        <taxon>Gammaproteobacteria</taxon>
        <taxon>Nevskiales</taxon>
        <taxon>Nevskiaceae</taxon>
        <taxon>Solimonas</taxon>
    </lineage>
</organism>
<dbReference type="EMBL" id="JAAVXB010000003">
    <property type="protein sequence ID" value="NKF22250.1"/>
    <property type="molecule type" value="Genomic_DNA"/>
</dbReference>
<evidence type="ECO:0000256" key="1">
    <source>
        <dbReference type="ARBA" id="ARBA00022723"/>
    </source>
</evidence>
<gene>
    <name evidence="3" type="ORF">G7Y82_07960</name>
</gene>
<dbReference type="Pfam" id="PF00903">
    <property type="entry name" value="Glyoxalase"/>
    <property type="match status" value="1"/>
</dbReference>
<sequence length="206" mass="23240">MESTATAVRDSSGIEKIRLLRQNNRVGKLHHHAYMARDMEATRHFYEDILGLPLIGTWVERTNPVTGQPDNYVHTFFELADGSCIAFFQFKSADSSLAQSVNKFDDVNPFAHHIALTVQGKDTVRYFKDRLAKAGVQAFETDHGYCYSIYFHDPNGMQVELTTLVPETDEMMGAAGSTAHETLRRWLEEDDLATNNTHRGAGWVEA</sequence>
<proteinExistence type="predicted"/>
<accession>A0A970B642</accession>
<dbReference type="CDD" id="cd06587">
    <property type="entry name" value="VOC"/>
    <property type="match status" value="1"/>
</dbReference>
<dbReference type="RefSeq" id="WP_168147485.1">
    <property type="nucleotide sequence ID" value="NZ_JAAVXB010000003.1"/>
</dbReference>
<evidence type="ECO:0000313" key="4">
    <source>
        <dbReference type="Proteomes" id="UP000653472"/>
    </source>
</evidence>
<dbReference type="InterPro" id="IPR037523">
    <property type="entry name" value="VOC_core"/>
</dbReference>
<dbReference type="InterPro" id="IPR029068">
    <property type="entry name" value="Glyas_Bleomycin-R_OHBP_Dase"/>
</dbReference>
<dbReference type="GO" id="GO:0046872">
    <property type="term" value="F:metal ion binding"/>
    <property type="evidence" value="ECO:0007669"/>
    <property type="project" value="UniProtKB-KW"/>
</dbReference>
<dbReference type="PROSITE" id="PS51819">
    <property type="entry name" value="VOC"/>
    <property type="match status" value="1"/>
</dbReference>
<name>A0A970B642_9GAMM</name>